<keyword evidence="14" id="KW-1185">Reference proteome</keyword>
<comment type="subcellular location">
    <subcellularLocation>
        <location evidence="2">Mitochondrion</location>
    </subcellularLocation>
</comment>
<comment type="function">
    <text evidence="10">Hydrolyzes 3-hydroxyisobutyryl-CoA (HIBYL-CoA), a saline catabolite. Has high activity toward isobutyryl-CoA. Could be an isobutyryl-CoA dehydrogenase that functions in valine catabolism. Also hydrolyzes 3-hydroxypropanoyl-CoA.</text>
</comment>
<dbReference type="PANTHER" id="PTHR43176:SF3">
    <property type="entry name" value="3-HYDROXYISOBUTYRYL-COA HYDROLASE, MITOCHONDRIAL"/>
    <property type="match status" value="1"/>
</dbReference>
<dbReference type="CDD" id="cd06558">
    <property type="entry name" value="crotonase-like"/>
    <property type="match status" value="1"/>
</dbReference>
<evidence type="ECO:0000256" key="11">
    <source>
        <dbReference type="ARBA" id="ARBA00031181"/>
    </source>
</evidence>
<keyword evidence="8" id="KW-0378">Hydrolase</keyword>
<gene>
    <name evidence="13" type="ORF">MSPICULIGERA_LOCUS16325</name>
</gene>
<sequence>MSAARLLHRVSGVPSRIKTRSVATQMVEGEVLASARGVVGTITLNRPKALNALNLNMVRKMYPLLQEWNCAGDIQLILIKGAGEKAFCAGGDVLAVSASALKERAGEETTLHKDFFKEEYRLNFLLGKMSTPYVALMDGIVMGGGCGLSINGRYRVATEKTMLAMPETALGLFPDVGGSYFLSRLSDNLGMFLALTGHRLTGADVFHSGLASHYIRSEDLPKLEEEFAGLKKIDDALVRDVLASYSAAEVPEFGLKKDLEKIRRCFAGRSVVDIIKRLKDDDSEWAKKQHAVIGKMSPTSLKVTAQQLDMGSRMSFAEIFPMEYRLSQRLMEEHDFHEGCRAILIDKDRKPKWKPATLEEVDDHTVDSYFRRLPTHRELELHDHYVNY</sequence>
<feature type="non-terminal residue" evidence="13">
    <location>
        <position position="1"/>
    </location>
</feature>
<evidence type="ECO:0000256" key="1">
    <source>
        <dbReference type="ARBA" id="ARBA00001709"/>
    </source>
</evidence>
<evidence type="ECO:0000259" key="12">
    <source>
        <dbReference type="Pfam" id="PF16113"/>
    </source>
</evidence>
<dbReference type="EMBL" id="CATQJA010002653">
    <property type="protein sequence ID" value="CAJ0578061.1"/>
    <property type="molecule type" value="Genomic_DNA"/>
</dbReference>
<evidence type="ECO:0000313" key="13">
    <source>
        <dbReference type="EMBL" id="CAJ0578061.1"/>
    </source>
</evidence>
<dbReference type="Proteomes" id="UP001177023">
    <property type="component" value="Unassembled WGS sequence"/>
</dbReference>
<dbReference type="AlphaFoldDB" id="A0AA36CZS0"/>
<evidence type="ECO:0000313" key="14">
    <source>
        <dbReference type="Proteomes" id="UP001177023"/>
    </source>
</evidence>
<evidence type="ECO:0000256" key="8">
    <source>
        <dbReference type="ARBA" id="ARBA00022801"/>
    </source>
</evidence>
<proteinExistence type="inferred from homology"/>
<dbReference type="EC" id="3.1.2.4" evidence="5"/>
<dbReference type="GO" id="GO:0003860">
    <property type="term" value="F:3-hydroxyisobutyryl-CoA hydrolase activity"/>
    <property type="evidence" value="ECO:0007669"/>
    <property type="project" value="UniProtKB-EC"/>
</dbReference>
<accession>A0AA36CZS0</accession>
<comment type="pathway">
    <text evidence="3">Amino-acid degradation; L-valine degradation.</text>
</comment>
<evidence type="ECO:0000256" key="3">
    <source>
        <dbReference type="ARBA" id="ARBA00005109"/>
    </source>
</evidence>
<evidence type="ECO:0000256" key="7">
    <source>
        <dbReference type="ARBA" id="ARBA00022456"/>
    </source>
</evidence>
<evidence type="ECO:0000256" key="10">
    <source>
        <dbReference type="ARBA" id="ARBA00024871"/>
    </source>
</evidence>
<comment type="catalytic activity">
    <reaction evidence="1">
        <text>3-hydroxy-2-methylpropanoyl-CoA + H2O = 3-hydroxy-2-methylpropanoate + CoA + H(+)</text>
        <dbReference type="Rhea" id="RHEA:20888"/>
        <dbReference type="ChEBI" id="CHEBI:11805"/>
        <dbReference type="ChEBI" id="CHEBI:15377"/>
        <dbReference type="ChEBI" id="CHEBI:15378"/>
        <dbReference type="ChEBI" id="CHEBI:57287"/>
        <dbReference type="ChEBI" id="CHEBI:57340"/>
        <dbReference type="EC" id="3.1.2.4"/>
    </reaction>
</comment>
<dbReference type="InterPro" id="IPR029045">
    <property type="entry name" value="ClpP/crotonase-like_dom_sf"/>
</dbReference>
<dbReference type="FunFam" id="3.90.226.10:FF:000026">
    <property type="entry name" value="3-hydroxyisobutyryl-CoA hydrolase, mitochondrial"/>
    <property type="match status" value="1"/>
</dbReference>
<dbReference type="PANTHER" id="PTHR43176">
    <property type="entry name" value="3-HYDROXYISOBUTYRYL-COA HYDROLASE-RELATED"/>
    <property type="match status" value="1"/>
</dbReference>
<evidence type="ECO:0000256" key="4">
    <source>
        <dbReference type="ARBA" id="ARBA00005254"/>
    </source>
</evidence>
<dbReference type="InterPro" id="IPR032259">
    <property type="entry name" value="HIBYL-CoA-H"/>
</dbReference>
<protein>
    <recommendedName>
        <fullName evidence="6">3-hydroxyisobutyryl-CoA hydrolase, mitochondrial</fullName>
        <ecNumber evidence="5">3.1.2.4</ecNumber>
    </recommendedName>
    <alternativeName>
        <fullName evidence="11">3-hydroxyisobutyryl-coenzyme A hydrolase</fullName>
    </alternativeName>
</protein>
<dbReference type="Pfam" id="PF16113">
    <property type="entry name" value="ECH_2"/>
    <property type="match status" value="1"/>
</dbReference>
<organism evidence="13 14">
    <name type="scientific">Mesorhabditis spiculigera</name>
    <dbReference type="NCBI Taxonomy" id="96644"/>
    <lineage>
        <taxon>Eukaryota</taxon>
        <taxon>Metazoa</taxon>
        <taxon>Ecdysozoa</taxon>
        <taxon>Nematoda</taxon>
        <taxon>Chromadorea</taxon>
        <taxon>Rhabditida</taxon>
        <taxon>Rhabditina</taxon>
        <taxon>Rhabditomorpha</taxon>
        <taxon>Rhabditoidea</taxon>
        <taxon>Rhabditidae</taxon>
        <taxon>Mesorhabditinae</taxon>
        <taxon>Mesorhabditis</taxon>
    </lineage>
</organism>
<name>A0AA36CZS0_9BILA</name>
<keyword evidence="9" id="KW-0496">Mitochondrion</keyword>
<keyword evidence="7" id="KW-0101">Branched-chain amino acid catabolism</keyword>
<dbReference type="Gene3D" id="3.90.226.10">
    <property type="entry name" value="2-enoyl-CoA Hydratase, Chain A, domain 1"/>
    <property type="match status" value="1"/>
</dbReference>
<evidence type="ECO:0000256" key="6">
    <source>
        <dbReference type="ARBA" id="ARBA00016714"/>
    </source>
</evidence>
<evidence type="ECO:0000256" key="9">
    <source>
        <dbReference type="ARBA" id="ARBA00023128"/>
    </source>
</evidence>
<dbReference type="GO" id="GO:0006574">
    <property type="term" value="P:L-valine catabolic process"/>
    <property type="evidence" value="ECO:0007669"/>
    <property type="project" value="TreeGrafter"/>
</dbReference>
<reference evidence="13" key="1">
    <citation type="submission" date="2023-06" db="EMBL/GenBank/DDBJ databases">
        <authorList>
            <person name="Delattre M."/>
        </authorList>
    </citation>
    <scope>NUCLEOTIDE SEQUENCE</scope>
    <source>
        <strain evidence="13">AF72</strain>
    </source>
</reference>
<dbReference type="SUPFAM" id="SSF52096">
    <property type="entry name" value="ClpP/crotonase"/>
    <property type="match status" value="1"/>
</dbReference>
<comment type="caution">
    <text evidence="13">The sequence shown here is derived from an EMBL/GenBank/DDBJ whole genome shotgun (WGS) entry which is preliminary data.</text>
</comment>
<comment type="similarity">
    <text evidence="4">Belongs to the enoyl-CoA hydratase/isomerase family.</text>
</comment>
<feature type="domain" description="Enoyl-CoA hydratase/isomerase" evidence="12">
    <location>
        <begin position="39"/>
        <end position="370"/>
    </location>
</feature>
<dbReference type="GO" id="GO:0005739">
    <property type="term" value="C:mitochondrion"/>
    <property type="evidence" value="ECO:0007669"/>
    <property type="project" value="UniProtKB-SubCell"/>
</dbReference>
<evidence type="ECO:0000256" key="5">
    <source>
        <dbReference type="ARBA" id="ARBA00011915"/>
    </source>
</evidence>
<dbReference type="NCBIfam" id="NF004127">
    <property type="entry name" value="PRK05617.1"/>
    <property type="match status" value="1"/>
</dbReference>
<dbReference type="InterPro" id="IPR045004">
    <property type="entry name" value="ECH_dom"/>
</dbReference>
<evidence type="ECO:0000256" key="2">
    <source>
        <dbReference type="ARBA" id="ARBA00004173"/>
    </source>
</evidence>